<proteinExistence type="predicted"/>
<keyword evidence="1" id="KW-0663">Pyridoxal phosphate</keyword>
<dbReference type="InterPro" id="IPR011078">
    <property type="entry name" value="PyrdxlP_homeostasis"/>
</dbReference>
<dbReference type="Proteomes" id="UP001140206">
    <property type="component" value="Chromosome 1"/>
</dbReference>
<reference evidence="2" key="1">
    <citation type="submission" date="2022-08" db="EMBL/GenBank/DDBJ databases">
        <authorList>
            <person name="Marques A."/>
        </authorList>
    </citation>
    <scope>NUCLEOTIDE SEQUENCE</scope>
    <source>
        <strain evidence="2">RhyPub2mFocal</strain>
        <tissue evidence="2">Leaves</tissue>
    </source>
</reference>
<protein>
    <submittedName>
        <fullName evidence="2">Uncharacterized protein</fullName>
    </submittedName>
</protein>
<dbReference type="AlphaFoldDB" id="A0AAV8GRX2"/>
<dbReference type="GO" id="GO:0030170">
    <property type="term" value="F:pyridoxal phosphate binding"/>
    <property type="evidence" value="ECO:0007669"/>
    <property type="project" value="InterPro"/>
</dbReference>
<evidence type="ECO:0000313" key="3">
    <source>
        <dbReference type="Proteomes" id="UP001140206"/>
    </source>
</evidence>
<dbReference type="Gene3D" id="3.20.20.10">
    <property type="entry name" value="Alanine racemase"/>
    <property type="match status" value="1"/>
</dbReference>
<organism evidence="2 3">
    <name type="scientific">Rhynchospora pubera</name>
    <dbReference type="NCBI Taxonomy" id="906938"/>
    <lineage>
        <taxon>Eukaryota</taxon>
        <taxon>Viridiplantae</taxon>
        <taxon>Streptophyta</taxon>
        <taxon>Embryophyta</taxon>
        <taxon>Tracheophyta</taxon>
        <taxon>Spermatophyta</taxon>
        <taxon>Magnoliopsida</taxon>
        <taxon>Liliopsida</taxon>
        <taxon>Poales</taxon>
        <taxon>Cyperaceae</taxon>
        <taxon>Cyperoideae</taxon>
        <taxon>Rhynchosporeae</taxon>
        <taxon>Rhynchospora</taxon>
    </lineage>
</organism>
<dbReference type="PANTHER" id="PTHR10146">
    <property type="entry name" value="PROLINE SYNTHETASE CO-TRANSCRIBED BACTERIAL HOMOLOG PROTEIN"/>
    <property type="match status" value="1"/>
</dbReference>
<sequence length="107" mass="12014">MVMARVKHAVERSGRLPTQVRVVAVSKTKSASLIKAVYDSTRHRSFGENYVQELIEKAPQLPEDIFIGNLQSNKVKQLLCMHLLPSSSTLCSKIYFVRVSNIAMPVK</sequence>
<comment type="caution">
    <text evidence="2">The sequence shown here is derived from an EMBL/GenBank/DDBJ whole genome shotgun (WGS) entry which is preliminary data.</text>
</comment>
<dbReference type="InterPro" id="IPR029066">
    <property type="entry name" value="PLP-binding_barrel"/>
</dbReference>
<keyword evidence="3" id="KW-1185">Reference proteome</keyword>
<dbReference type="PANTHER" id="PTHR10146:SF14">
    <property type="entry name" value="PYRIDOXAL PHOSPHATE HOMEOSTASIS PROTEIN"/>
    <property type="match status" value="1"/>
</dbReference>
<dbReference type="EMBL" id="JAMFTS010000001">
    <property type="protein sequence ID" value="KAJ4806097.1"/>
    <property type="molecule type" value="Genomic_DNA"/>
</dbReference>
<accession>A0AAV8GRX2</accession>
<name>A0AAV8GRX2_9POAL</name>
<gene>
    <name evidence="2" type="ORF">LUZ62_018663</name>
</gene>
<evidence type="ECO:0000256" key="1">
    <source>
        <dbReference type="ARBA" id="ARBA00022898"/>
    </source>
</evidence>
<dbReference type="SUPFAM" id="SSF51419">
    <property type="entry name" value="PLP-binding barrel"/>
    <property type="match status" value="1"/>
</dbReference>
<evidence type="ECO:0000313" key="2">
    <source>
        <dbReference type="EMBL" id="KAJ4806097.1"/>
    </source>
</evidence>